<dbReference type="STRING" id="1121130.GCA_000519105_03509"/>
<accession>A0A412X3B6</accession>
<protein>
    <submittedName>
        <fullName evidence="4">DUF4974 domain-containing protein</fullName>
    </submittedName>
</protein>
<evidence type="ECO:0000259" key="3">
    <source>
        <dbReference type="Pfam" id="PF16344"/>
    </source>
</evidence>
<keyword evidence="1" id="KW-0472">Membrane</keyword>
<evidence type="ECO:0000256" key="1">
    <source>
        <dbReference type="SAM" id="Phobius"/>
    </source>
</evidence>
<dbReference type="PANTHER" id="PTHR30273">
    <property type="entry name" value="PERIPLASMIC SIGNAL SENSOR AND SIGMA FACTOR ACTIVATOR FECR-RELATED"/>
    <property type="match status" value="1"/>
</dbReference>
<dbReference type="AlphaFoldDB" id="A0A412X3B6"/>
<dbReference type="PANTHER" id="PTHR30273:SF2">
    <property type="entry name" value="PROTEIN FECR"/>
    <property type="match status" value="1"/>
</dbReference>
<keyword evidence="1" id="KW-1133">Transmembrane helix</keyword>
<dbReference type="GO" id="GO:0016989">
    <property type="term" value="F:sigma factor antagonist activity"/>
    <property type="evidence" value="ECO:0007669"/>
    <property type="project" value="TreeGrafter"/>
</dbReference>
<dbReference type="InterPro" id="IPR012373">
    <property type="entry name" value="Ferrdict_sens_TM"/>
</dbReference>
<dbReference type="EMBL" id="QRZA01000005">
    <property type="protein sequence ID" value="RGV35047.1"/>
    <property type="molecule type" value="Genomic_DNA"/>
</dbReference>
<feature type="domain" description="Protein FecR C-terminal" evidence="3">
    <location>
        <begin position="321"/>
        <end position="389"/>
    </location>
</feature>
<sequence>MFENYSEVVVLLVKALQHELTVEEEARVRAWREECEENEALYAKVMSSDFMKMKTEQRERVDAVSAYMQVKKCCKKRLRVRKWRRVSVVAASVLLLWGVWFYSGTEFLPSGDVLTEEGAEIIASGSKAELILSDGECVILGKGQLDSVWMHEGMEVHSTEERVSYVGERQCGEDSLSVELQYNILRVPRGGEYSVVLGDGTLVCLNSESELRYPVRFDGEERQVFLRGEGYFEVTKDPDHPFVVEVENARIEVLGTTFNVCSYEEEERVVTTLVEGMVRLSSENQSVVLIPNEQGILDKEGHLSKMEVDVFPYVAWQKGLFVFQQQPLERVMQVVSRWYDVEVVFRNEKTKKISFTGNMRRYSNFEQTVRMLEKTGGLIFNIEGRTIYITEK</sequence>
<name>A0A412X3B6_9BACT</name>
<dbReference type="RefSeq" id="WP_118259274.1">
    <property type="nucleotide sequence ID" value="NZ_CALBWO010000051.1"/>
</dbReference>
<evidence type="ECO:0000259" key="2">
    <source>
        <dbReference type="Pfam" id="PF04773"/>
    </source>
</evidence>
<gene>
    <name evidence="4" type="ORF">DWW18_05590</name>
</gene>
<dbReference type="InterPro" id="IPR006860">
    <property type="entry name" value="FecR"/>
</dbReference>
<feature type="domain" description="FecR protein" evidence="2">
    <location>
        <begin position="185"/>
        <end position="279"/>
    </location>
</feature>
<dbReference type="InterPro" id="IPR032508">
    <property type="entry name" value="FecR_C"/>
</dbReference>
<reference evidence="4 5" key="1">
    <citation type="submission" date="2018-08" db="EMBL/GenBank/DDBJ databases">
        <title>A genome reference for cultivated species of the human gut microbiota.</title>
        <authorList>
            <person name="Zou Y."/>
            <person name="Xue W."/>
            <person name="Luo G."/>
        </authorList>
    </citation>
    <scope>NUCLEOTIDE SEQUENCE [LARGE SCALE GENOMIC DNA]</scope>
    <source>
        <strain evidence="4 5">AF14-49</strain>
    </source>
</reference>
<evidence type="ECO:0000313" key="4">
    <source>
        <dbReference type="EMBL" id="RGV35047.1"/>
    </source>
</evidence>
<dbReference type="Proteomes" id="UP000283589">
    <property type="component" value="Unassembled WGS sequence"/>
</dbReference>
<dbReference type="Gene3D" id="3.55.50.30">
    <property type="match status" value="1"/>
</dbReference>
<evidence type="ECO:0000313" key="5">
    <source>
        <dbReference type="Proteomes" id="UP000283589"/>
    </source>
</evidence>
<comment type="caution">
    <text evidence="4">The sequence shown here is derived from an EMBL/GenBank/DDBJ whole genome shotgun (WGS) entry which is preliminary data.</text>
</comment>
<feature type="transmembrane region" description="Helical" evidence="1">
    <location>
        <begin position="86"/>
        <end position="103"/>
    </location>
</feature>
<dbReference type="Gene3D" id="2.60.120.1440">
    <property type="match status" value="1"/>
</dbReference>
<organism evidence="4 5">
    <name type="scientific">Butyricimonas virosa</name>
    <dbReference type="NCBI Taxonomy" id="544645"/>
    <lineage>
        <taxon>Bacteria</taxon>
        <taxon>Pseudomonadati</taxon>
        <taxon>Bacteroidota</taxon>
        <taxon>Bacteroidia</taxon>
        <taxon>Bacteroidales</taxon>
        <taxon>Odoribacteraceae</taxon>
        <taxon>Butyricimonas</taxon>
    </lineage>
</organism>
<dbReference type="Pfam" id="PF04773">
    <property type="entry name" value="FecR"/>
    <property type="match status" value="1"/>
</dbReference>
<dbReference type="Pfam" id="PF16344">
    <property type="entry name" value="FecR_C"/>
    <property type="match status" value="1"/>
</dbReference>
<proteinExistence type="predicted"/>
<keyword evidence="1" id="KW-0812">Transmembrane</keyword>